<comment type="caution">
    <text evidence="5">The sequence shown here is derived from an EMBL/GenBank/DDBJ whole genome shotgun (WGS) entry which is preliminary data.</text>
</comment>
<keyword evidence="1" id="KW-0472">Membrane</keyword>
<dbReference type="InterPro" id="IPR050310">
    <property type="entry name" value="VPS10-sortilin"/>
</dbReference>
<dbReference type="GO" id="GO:0016020">
    <property type="term" value="C:membrane"/>
    <property type="evidence" value="ECO:0007669"/>
    <property type="project" value="InterPro"/>
</dbReference>
<keyword evidence="1" id="KW-0812">Transmembrane</keyword>
<dbReference type="InterPro" id="IPR006581">
    <property type="entry name" value="VPS10"/>
</dbReference>
<dbReference type="PANTHER" id="PTHR12106">
    <property type="entry name" value="SORTILIN RELATED"/>
    <property type="match status" value="1"/>
</dbReference>
<dbReference type="SUPFAM" id="SSF110296">
    <property type="entry name" value="Oligoxyloglucan reducing end-specific cellobiohydrolase"/>
    <property type="match status" value="1"/>
</dbReference>
<feature type="domain" description="VPS10" evidence="4">
    <location>
        <begin position="33"/>
        <end position="573"/>
    </location>
</feature>
<accession>A0A1Q2ZW13</accession>
<proteinExistence type="predicted"/>
<sequence>MEAVPKVTREISKTSAKEQYSSFEWEWLRFEDSVTILACRERIVRLSLDNGENWRTTLKIEEDIEQVIPDEFHGRNRAFVEDVVGHLYVTESQGREWRQIQKPLEVEKAYPNILKTHPLEKNYLLLDLHVPVKYGNFNREREDRMYISEDCGRSFKRIFAPVEDNNMTPGDTDCWFAVSSHNSTLSRDLIYGLHSITTTDEQGCIISKTKTFFYSSDLGKTTKLVEEFSALSVSDLQIFSSGVLVTTAEENYNKIPTEKLWVSTGGPFKEAILPVELKHTSFGKGFENNFGRVLLPVYTAETGRQGKLVHLLIWNFLTFRLSQFDSILLNHTGFLTIEKFGNCRRTLWGQLFDVFPQDKQAQKCLSMLICDNETTCRKGFLKYVNVISFNSGDTWSKPKLTDPSNKYRHLIKCDTNDLENCSLHIFHYTHSEKNKSMENVIMTKGAVLHSNPKFDENCYMTFISRDGGANWELAFEFPAYSVFANVGNIIVAIPQQQKEFEKFCITKILFSLDQGKTWGHYDIGEPVMAGEIELDTSNSSVIVKFNKLIDANDFDRYNSVLCTLDFSQLLSVQ</sequence>
<dbReference type="PANTHER" id="PTHR12106:SF27">
    <property type="entry name" value="SORTILIN-RELATED RECEPTOR"/>
    <property type="match status" value="1"/>
</dbReference>
<dbReference type="EMBL" id="BDGX01000008">
    <property type="protein sequence ID" value="GAV47706.1"/>
    <property type="molecule type" value="Genomic_DNA"/>
</dbReference>
<evidence type="ECO:0000256" key="2">
    <source>
        <dbReference type="ARBA" id="ARBA00022737"/>
    </source>
</evidence>
<evidence type="ECO:0000313" key="5">
    <source>
        <dbReference type="EMBL" id="GAV47706.1"/>
    </source>
</evidence>
<protein>
    <recommendedName>
        <fullName evidence="4">VPS10 domain-containing protein</fullName>
    </recommendedName>
</protein>
<dbReference type="AlphaFoldDB" id="A0A1Q2ZW13"/>
<dbReference type="OrthoDB" id="4066654at2759"/>
<dbReference type="SMART" id="SM00602">
    <property type="entry name" value="VPS10"/>
    <property type="match status" value="1"/>
</dbReference>
<evidence type="ECO:0000256" key="3">
    <source>
        <dbReference type="ARBA" id="ARBA00023180"/>
    </source>
</evidence>
<gene>
    <name evidence="5" type="ORF">ZYGR_0H05520</name>
</gene>
<keyword evidence="2" id="KW-0677">Repeat</keyword>
<dbReference type="Proteomes" id="UP000187013">
    <property type="component" value="Unassembled WGS sequence"/>
</dbReference>
<evidence type="ECO:0000313" key="6">
    <source>
        <dbReference type="Proteomes" id="UP000187013"/>
    </source>
</evidence>
<dbReference type="GO" id="GO:0005794">
    <property type="term" value="C:Golgi apparatus"/>
    <property type="evidence" value="ECO:0007669"/>
    <property type="project" value="TreeGrafter"/>
</dbReference>
<dbReference type="Pfam" id="PF15902">
    <property type="entry name" value="Sortilin-Vps10"/>
    <property type="match status" value="1"/>
</dbReference>
<organism evidence="5 6">
    <name type="scientific">Zygosaccharomyces rouxii</name>
    <dbReference type="NCBI Taxonomy" id="4956"/>
    <lineage>
        <taxon>Eukaryota</taxon>
        <taxon>Fungi</taxon>
        <taxon>Dikarya</taxon>
        <taxon>Ascomycota</taxon>
        <taxon>Saccharomycotina</taxon>
        <taxon>Saccharomycetes</taxon>
        <taxon>Saccharomycetales</taxon>
        <taxon>Saccharomycetaceae</taxon>
        <taxon>Zygosaccharomyces</taxon>
    </lineage>
</organism>
<evidence type="ECO:0000259" key="4">
    <source>
        <dbReference type="SMART" id="SM00602"/>
    </source>
</evidence>
<evidence type="ECO:0000256" key="1">
    <source>
        <dbReference type="ARBA" id="ARBA00022692"/>
    </source>
</evidence>
<name>A0A1Q2ZW13_ZYGRO</name>
<keyword evidence="3" id="KW-0325">Glycoprotein</keyword>
<dbReference type="InterPro" id="IPR031778">
    <property type="entry name" value="Sortilin_N"/>
</dbReference>
<dbReference type="GO" id="GO:0006892">
    <property type="term" value="P:post-Golgi vesicle-mediated transport"/>
    <property type="evidence" value="ECO:0007669"/>
    <property type="project" value="TreeGrafter"/>
</dbReference>
<reference evidence="5 6" key="1">
    <citation type="submission" date="2016-08" db="EMBL/GenBank/DDBJ databases">
        <title>Draft genome sequence of allopolyploid Zygosaccharomyces rouxii.</title>
        <authorList>
            <person name="Watanabe J."/>
            <person name="Uehara K."/>
            <person name="Mogi Y."/>
            <person name="Tsukioka Y."/>
        </authorList>
    </citation>
    <scope>NUCLEOTIDE SEQUENCE [LARGE SCALE GENOMIC DNA]</scope>
    <source>
        <strain evidence="5 6">NBRC 110957</strain>
    </source>
</reference>